<proteinExistence type="predicted"/>
<feature type="region of interest" description="Disordered" evidence="1">
    <location>
        <begin position="38"/>
        <end position="58"/>
    </location>
</feature>
<dbReference type="GO" id="GO:0046983">
    <property type="term" value="F:protein dimerization activity"/>
    <property type="evidence" value="ECO:0007669"/>
    <property type="project" value="InterPro"/>
</dbReference>
<dbReference type="SUPFAM" id="SSF53098">
    <property type="entry name" value="Ribonuclease H-like"/>
    <property type="match status" value="1"/>
</dbReference>
<feature type="region of interest" description="Disordered" evidence="1">
    <location>
        <begin position="83"/>
        <end position="112"/>
    </location>
</feature>
<evidence type="ECO:0000313" key="4">
    <source>
        <dbReference type="Proteomes" id="UP001281410"/>
    </source>
</evidence>
<organism evidence="3 4">
    <name type="scientific">Dipteronia sinensis</name>
    <dbReference type="NCBI Taxonomy" id="43782"/>
    <lineage>
        <taxon>Eukaryota</taxon>
        <taxon>Viridiplantae</taxon>
        <taxon>Streptophyta</taxon>
        <taxon>Embryophyta</taxon>
        <taxon>Tracheophyta</taxon>
        <taxon>Spermatophyta</taxon>
        <taxon>Magnoliopsida</taxon>
        <taxon>eudicotyledons</taxon>
        <taxon>Gunneridae</taxon>
        <taxon>Pentapetalae</taxon>
        <taxon>rosids</taxon>
        <taxon>malvids</taxon>
        <taxon>Sapindales</taxon>
        <taxon>Sapindaceae</taxon>
        <taxon>Hippocastanoideae</taxon>
        <taxon>Acereae</taxon>
        <taxon>Dipteronia</taxon>
    </lineage>
</organism>
<protein>
    <recommendedName>
        <fullName evidence="2">HAT C-terminal dimerisation domain-containing protein</fullName>
    </recommendedName>
</protein>
<keyword evidence="4" id="KW-1185">Reference proteome</keyword>
<comment type="caution">
    <text evidence="3">The sequence shown here is derived from an EMBL/GenBank/DDBJ whole genome shotgun (WGS) entry which is preliminary data.</text>
</comment>
<dbReference type="AlphaFoldDB" id="A0AAE0E825"/>
<gene>
    <name evidence="3" type="ORF">Dsin_012002</name>
</gene>
<dbReference type="Pfam" id="PF05699">
    <property type="entry name" value="Dimer_Tnp_hAT"/>
    <property type="match status" value="1"/>
</dbReference>
<dbReference type="PANTHER" id="PTHR23272:SF161">
    <property type="entry name" value="ZINC FINGER BED DOMAIN-CONTAINING PROTEIN RICESLEEPER 1-LIKE"/>
    <property type="match status" value="1"/>
</dbReference>
<reference evidence="3" key="1">
    <citation type="journal article" date="2023" name="Plant J.">
        <title>Genome sequences and population genomics provide insights into the demographic history, inbreeding, and mutation load of two 'living fossil' tree species of Dipteronia.</title>
        <authorList>
            <person name="Feng Y."/>
            <person name="Comes H.P."/>
            <person name="Chen J."/>
            <person name="Zhu S."/>
            <person name="Lu R."/>
            <person name="Zhang X."/>
            <person name="Li P."/>
            <person name="Qiu J."/>
            <person name="Olsen K.M."/>
            <person name="Qiu Y."/>
        </authorList>
    </citation>
    <scope>NUCLEOTIDE SEQUENCE</scope>
    <source>
        <strain evidence="3">NBL</strain>
    </source>
</reference>
<evidence type="ECO:0000259" key="2">
    <source>
        <dbReference type="Pfam" id="PF05699"/>
    </source>
</evidence>
<name>A0AAE0E825_9ROSI</name>
<sequence>MSCSFDPSSLLLVSTLFLKEGLPSRSLPEIKRKAVKKEKEQEANITSSTNNNNNNTTLVDDHIGQKVMQGVWWTKMSMADELPDRRRTEETDSGRNRDVVRDTDKRMDRGTGSGQFQVTVVVVVVLSRLSKIARDVLAIPVSPVTSESAFSTGGRILSSCRSRLHAHTTEALMCTQNWIWAQRRDEILRGEVMDEDDE</sequence>
<feature type="compositionally biased region" description="Basic and acidic residues" evidence="1">
    <location>
        <begin position="83"/>
        <end position="109"/>
    </location>
</feature>
<feature type="compositionally biased region" description="Low complexity" evidence="1">
    <location>
        <begin position="46"/>
        <end position="57"/>
    </location>
</feature>
<dbReference type="EMBL" id="JANJYJ010000004">
    <property type="protein sequence ID" value="KAK3218032.1"/>
    <property type="molecule type" value="Genomic_DNA"/>
</dbReference>
<accession>A0AAE0E825</accession>
<dbReference type="InterPro" id="IPR012337">
    <property type="entry name" value="RNaseH-like_sf"/>
</dbReference>
<dbReference type="Proteomes" id="UP001281410">
    <property type="component" value="Unassembled WGS sequence"/>
</dbReference>
<evidence type="ECO:0000313" key="3">
    <source>
        <dbReference type="EMBL" id="KAK3218032.1"/>
    </source>
</evidence>
<dbReference type="PANTHER" id="PTHR23272">
    <property type="entry name" value="BED FINGER-RELATED"/>
    <property type="match status" value="1"/>
</dbReference>
<feature type="domain" description="HAT C-terminal dimerisation" evidence="2">
    <location>
        <begin position="128"/>
        <end position="179"/>
    </location>
</feature>
<evidence type="ECO:0000256" key="1">
    <source>
        <dbReference type="SAM" id="MobiDB-lite"/>
    </source>
</evidence>
<dbReference type="InterPro" id="IPR008906">
    <property type="entry name" value="HATC_C_dom"/>
</dbReference>